<dbReference type="Pfam" id="PF02518">
    <property type="entry name" value="HATPase_c"/>
    <property type="match status" value="1"/>
</dbReference>
<dbReference type="CDD" id="cd17546">
    <property type="entry name" value="REC_hyHK_CKI1_RcsC-like"/>
    <property type="match status" value="1"/>
</dbReference>
<proteinExistence type="predicted"/>
<dbReference type="InterPro" id="IPR003594">
    <property type="entry name" value="HATPase_dom"/>
</dbReference>
<evidence type="ECO:0000256" key="5">
    <source>
        <dbReference type="PROSITE-ProRule" id="PRU00169"/>
    </source>
</evidence>
<dbReference type="PROSITE" id="PS50109">
    <property type="entry name" value="HIS_KIN"/>
    <property type="match status" value="1"/>
</dbReference>
<dbReference type="CDD" id="cd00082">
    <property type="entry name" value="HisKA"/>
    <property type="match status" value="1"/>
</dbReference>
<dbReference type="Pfam" id="PF00072">
    <property type="entry name" value="Response_reg"/>
    <property type="match status" value="2"/>
</dbReference>
<dbReference type="CDD" id="cd00156">
    <property type="entry name" value="REC"/>
    <property type="match status" value="1"/>
</dbReference>
<evidence type="ECO:0000313" key="10">
    <source>
        <dbReference type="EMBL" id="MEX8195062.1"/>
    </source>
</evidence>
<dbReference type="SUPFAM" id="SSF55874">
    <property type="entry name" value="ATPase domain of HSP90 chaperone/DNA topoisomerase II/histidine kinase"/>
    <property type="match status" value="1"/>
</dbReference>
<dbReference type="InterPro" id="IPR036890">
    <property type="entry name" value="HATPase_C_sf"/>
</dbReference>
<organism evidence="10 11">
    <name type="scientific">Comamonas guangdongensis</name>
    <dbReference type="NCBI Taxonomy" id="510515"/>
    <lineage>
        <taxon>Bacteria</taxon>
        <taxon>Pseudomonadati</taxon>
        <taxon>Pseudomonadota</taxon>
        <taxon>Betaproteobacteria</taxon>
        <taxon>Burkholderiales</taxon>
        <taxon>Comamonadaceae</taxon>
        <taxon>Comamonas</taxon>
    </lineage>
</organism>
<feature type="transmembrane region" description="Helical" evidence="7">
    <location>
        <begin position="353"/>
        <end position="373"/>
    </location>
</feature>
<keyword evidence="7" id="KW-1133">Transmembrane helix</keyword>
<dbReference type="SMART" id="SM00387">
    <property type="entry name" value="HATPase_c"/>
    <property type="match status" value="1"/>
</dbReference>
<dbReference type="PRINTS" id="PR00344">
    <property type="entry name" value="BCTRLSENSOR"/>
</dbReference>
<dbReference type="RefSeq" id="WP_369340239.1">
    <property type="nucleotide sequence ID" value="NZ_JBFYGN010000032.1"/>
</dbReference>
<feature type="modified residue" description="4-aspartylphosphate" evidence="5">
    <location>
        <position position="908"/>
    </location>
</feature>
<dbReference type="CDD" id="cd16922">
    <property type="entry name" value="HATPase_EvgS-ArcB-TorS-like"/>
    <property type="match status" value="1"/>
</dbReference>
<dbReference type="PROSITE" id="PS50110">
    <property type="entry name" value="RESPONSE_REGULATORY"/>
    <property type="match status" value="2"/>
</dbReference>
<dbReference type="SUPFAM" id="SSF47384">
    <property type="entry name" value="Homodimeric domain of signal transducing histidine kinase"/>
    <property type="match status" value="1"/>
</dbReference>
<dbReference type="Gene3D" id="3.40.50.2300">
    <property type="match status" value="2"/>
</dbReference>
<dbReference type="InterPro" id="IPR011006">
    <property type="entry name" value="CheY-like_superfamily"/>
</dbReference>
<evidence type="ECO:0000259" key="8">
    <source>
        <dbReference type="PROSITE" id="PS50109"/>
    </source>
</evidence>
<dbReference type="Gene3D" id="1.10.287.130">
    <property type="match status" value="1"/>
</dbReference>
<keyword evidence="3 5" id="KW-0597">Phosphoprotein</keyword>
<protein>
    <recommendedName>
        <fullName evidence="2">histidine kinase</fullName>
        <ecNumber evidence="2">2.7.13.3</ecNumber>
    </recommendedName>
</protein>
<feature type="domain" description="Response regulatory" evidence="9">
    <location>
        <begin position="718"/>
        <end position="836"/>
    </location>
</feature>
<feature type="region of interest" description="Disordered" evidence="6">
    <location>
        <begin position="979"/>
        <end position="1000"/>
    </location>
</feature>
<evidence type="ECO:0000256" key="3">
    <source>
        <dbReference type="ARBA" id="ARBA00022553"/>
    </source>
</evidence>
<dbReference type="EC" id="2.7.13.3" evidence="2"/>
<evidence type="ECO:0000256" key="4">
    <source>
        <dbReference type="ARBA" id="ARBA00023012"/>
    </source>
</evidence>
<dbReference type="InterPro" id="IPR005467">
    <property type="entry name" value="His_kinase_dom"/>
</dbReference>
<comment type="caution">
    <text evidence="10">The sequence shown here is derived from an EMBL/GenBank/DDBJ whole genome shotgun (WGS) entry which is preliminary data.</text>
</comment>
<dbReference type="SUPFAM" id="SSF52172">
    <property type="entry name" value="CheY-like"/>
    <property type="match status" value="2"/>
</dbReference>
<keyword evidence="11" id="KW-1185">Reference proteome</keyword>
<feature type="domain" description="Response regulatory" evidence="9">
    <location>
        <begin position="856"/>
        <end position="975"/>
    </location>
</feature>
<dbReference type="Proteomes" id="UP001561046">
    <property type="component" value="Unassembled WGS sequence"/>
</dbReference>
<sequence>MGFSDSFVRLRERTARTSDRPAIHDYLLHRILGIVVLAFAAFASANYLVVTRPAQKELANTAMAQASEQVDNDVSALFGAATRQLSTLREWGRSGVLDTEEPHTFAKLLIPALKAQRQIAGAIFADGQGRYIELNPESDQGSRWIVRVANIPRDGAVQRWFHYDDDGRFLRKERIERLYDARTRPWFKEAQAAPTDQVHWTAPYQFFERQDIGITATLRWAEPATGESWVAALDLLLQDLTRFTSQLQVGTNGSATLLTHDARLLTPPRFLPLSPGSSPAVWLSKSPEQAGATKLAAALSSWRAQASPTDAPVFFQVAAEPWIARFRPLQFGDLHLLVATLGPRSDFTLTTNWHTAAMGLMILAVLGLVFMVAHRFSKRFADMVDHLAAQSERIGSLQLDEPVQLSTHTREIDKLVSAQERMRVMLLEATRGLEAKVAERTRDLEKLAHEQQRLLDHLRIAKQTAEEATQAKSMFLANMSHEIRTPMNAIIGMAHLIQKTDLSPRQRDYVAKIHGAGTALLGIINDILDFSKVEAGKLELEEALLRLDEVVDGSLALVAQKATDKGLEMLCDIDADVPLTLRGDPLRLGQIITNLLSNAVKFTEHGQVIIHVGRADHEGHRVQLRFQISDTGIGMTQQQAAHVFDAFSQADGSTTRKYGGTGLGLAICQRIVGLMGGTIRVDSAPGRGSRFSFTAWFTKNDDSPQPRRTLPEALQGMRALVVDDSAAVRERLSQTLQSMGLQPHAVASGEQALRALSTTQQPAFGVAFLDTGMPAMDELETAQMLARAAPNLPVVLLQPFGKDERETALGRTANIKALLHKPVSASSLADVLIQLFAVRTTAGSGAALQQPLQGTRLLLAEDNDINQQIARELLEGAGAEVQLAGNGREALEMLRCADPGHYDVVLMDLQMPEMDGLEATRRLRVDARFGSLPIIAMTAHALPEEQRRCIAAGMVDHIAKPLEPAVVLQTIARWIGRLPDRPATPRSPGQTASPPACPGAASDAARRLAALLAHADGEAVDYLFDHLEALKTLFATDDDFAAFEAEVSNYNFDAALERLGRRARTLGIALQEQPS</sequence>
<evidence type="ECO:0000259" key="9">
    <source>
        <dbReference type="PROSITE" id="PS50110"/>
    </source>
</evidence>
<keyword evidence="4" id="KW-0902">Two-component regulatory system</keyword>
<name>A0ABV3ZZL5_9BURK</name>
<dbReference type="PANTHER" id="PTHR45339">
    <property type="entry name" value="HYBRID SIGNAL TRANSDUCTION HISTIDINE KINASE J"/>
    <property type="match status" value="1"/>
</dbReference>
<keyword evidence="7" id="KW-0812">Transmembrane</keyword>
<dbReference type="InterPro" id="IPR036097">
    <property type="entry name" value="HisK_dim/P_sf"/>
</dbReference>
<dbReference type="SMART" id="SM00388">
    <property type="entry name" value="HisKA"/>
    <property type="match status" value="1"/>
</dbReference>
<feature type="modified residue" description="4-aspartylphosphate" evidence="5">
    <location>
        <position position="770"/>
    </location>
</feature>
<gene>
    <name evidence="10" type="ORF">AB6724_19690</name>
</gene>
<reference evidence="10 11" key="1">
    <citation type="journal article" date="2013" name="Int. J. Syst. Evol. Microbiol.">
        <title>Comamonas guangdongensis sp. nov., isolated from subterranean forest sediment, and emended description of the genus Comamonas.</title>
        <authorList>
            <person name="Zhang J."/>
            <person name="Wang Y."/>
            <person name="Zhou S."/>
            <person name="Wu C."/>
            <person name="He J."/>
            <person name="Li F."/>
        </authorList>
    </citation>
    <scope>NUCLEOTIDE SEQUENCE [LARGE SCALE GENOMIC DNA]</scope>
    <source>
        <strain evidence="10 11">CCTCC AB2011133</strain>
    </source>
</reference>
<keyword evidence="7" id="KW-0472">Membrane</keyword>
<dbReference type="InterPro" id="IPR003661">
    <property type="entry name" value="HisK_dim/P_dom"/>
</dbReference>
<dbReference type="SMART" id="SM00448">
    <property type="entry name" value="REC"/>
    <property type="match status" value="2"/>
</dbReference>
<feature type="domain" description="Histidine kinase" evidence="8">
    <location>
        <begin position="478"/>
        <end position="699"/>
    </location>
</feature>
<evidence type="ECO:0000256" key="6">
    <source>
        <dbReference type="SAM" id="MobiDB-lite"/>
    </source>
</evidence>
<dbReference type="EMBL" id="JBFYGN010000032">
    <property type="protein sequence ID" value="MEX8195062.1"/>
    <property type="molecule type" value="Genomic_DNA"/>
</dbReference>
<dbReference type="Pfam" id="PF00512">
    <property type="entry name" value="HisKA"/>
    <property type="match status" value="1"/>
</dbReference>
<comment type="catalytic activity">
    <reaction evidence="1">
        <text>ATP + protein L-histidine = ADP + protein N-phospho-L-histidine.</text>
        <dbReference type="EC" id="2.7.13.3"/>
    </reaction>
</comment>
<evidence type="ECO:0000313" key="11">
    <source>
        <dbReference type="Proteomes" id="UP001561046"/>
    </source>
</evidence>
<evidence type="ECO:0000256" key="1">
    <source>
        <dbReference type="ARBA" id="ARBA00000085"/>
    </source>
</evidence>
<evidence type="ECO:0000256" key="7">
    <source>
        <dbReference type="SAM" id="Phobius"/>
    </source>
</evidence>
<accession>A0ABV3ZZL5</accession>
<dbReference type="InterPro" id="IPR004358">
    <property type="entry name" value="Sig_transdc_His_kin-like_C"/>
</dbReference>
<dbReference type="Gene3D" id="3.30.450.20">
    <property type="entry name" value="PAS domain"/>
    <property type="match status" value="2"/>
</dbReference>
<dbReference type="InterPro" id="IPR001789">
    <property type="entry name" value="Sig_transdc_resp-reg_receiver"/>
</dbReference>
<dbReference type="Gene3D" id="3.30.565.10">
    <property type="entry name" value="Histidine kinase-like ATPase, C-terminal domain"/>
    <property type="match status" value="1"/>
</dbReference>
<feature type="transmembrane region" description="Helical" evidence="7">
    <location>
        <begin position="27"/>
        <end position="49"/>
    </location>
</feature>
<dbReference type="PANTHER" id="PTHR45339:SF1">
    <property type="entry name" value="HYBRID SIGNAL TRANSDUCTION HISTIDINE KINASE J"/>
    <property type="match status" value="1"/>
</dbReference>
<evidence type="ECO:0000256" key="2">
    <source>
        <dbReference type="ARBA" id="ARBA00012438"/>
    </source>
</evidence>